<feature type="compositionally biased region" description="Basic and acidic residues" evidence="1">
    <location>
        <begin position="960"/>
        <end position="969"/>
    </location>
</feature>
<gene>
    <name evidence="2" type="ORF">M407DRAFT_23184</name>
</gene>
<organism evidence="2 3">
    <name type="scientific">Tulasnella calospora MUT 4182</name>
    <dbReference type="NCBI Taxonomy" id="1051891"/>
    <lineage>
        <taxon>Eukaryota</taxon>
        <taxon>Fungi</taxon>
        <taxon>Dikarya</taxon>
        <taxon>Basidiomycota</taxon>
        <taxon>Agaricomycotina</taxon>
        <taxon>Agaricomycetes</taxon>
        <taxon>Cantharellales</taxon>
        <taxon>Tulasnellaceae</taxon>
        <taxon>Tulasnella</taxon>
    </lineage>
</organism>
<dbReference type="HOGENOM" id="CLU_236880_0_0_1"/>
<dbReference type="OrthoDB" id="3256803at2759"/>
<feature type="compositionally biased region" description="Basic and acidic residues" evidence="1">
    <location>
        <begin position="1147"/>
        <end position="1157"/>
    </location>
</feature>
<reference evidence="2 3" key="1">
    <citation type="submission" date="2014-04" db="EMBL/GenBank/DDBJ databases">
        <authorList>
            <consortium name="DOE Joint Genome Institute"/>
            <person name="Kuo A."/>
            <person name="Girlanda M."/>
            <person name="Perotto S."/>
            <person name="Kohler A."/>
            <person name="Nagy L.G."/>
            <person name="Floudas D."/>
            <person name="Copeland A."/>
            <person name="Barry K.W."/>
            <person name="Cichocki N."/>
            <person name="Veneault-Fourrey C."/>
            <person name="LaButti K."/>
            <person name="Lindquist E.A."/>
            <person name="Lipzen A."/>
            <person name="Lundell T."/>
            <person name="Morin E."/>
            <person name="Murat C."/>
            <person name="Sun H."/>
            <person name="Tunlid A."/>
            <person name="Henrissat B."/>
            <person name="Grigoriev I.V."/>
            <person name="Hibbett D.S."/>
            <person name="Martin F."/>
            <person name="Nordberg H.P."/>
            <person name="Cantor M.N."/>
            <person name="Hua S.X."/>
        </authorList>
    </citation>
    <scope>NUCLEOTIDE SEQUENCE [LARGE SCALE GENOMIC DNA]</scope>
    <source>
        <strain evidence="2 3">MUT 4182</strain>
    </source>
</reference>
<feature type="compositionally biased region" description="Polar residues" evidence="1">
    <location>
        <begin position="261"/>
        <end position="275"/>
    </location>
</feature>
<feature type="compositionally biased region" description="Low complexity" evidence="1">
    <location>
        <begin position="1810"/>
        <end position="1831"/>
    </location>
</feature>
<sequence length="1851" mass="201373">MDPLTICTLAECGEIEQGQFLSLMKRCSNDVVRGIFETIDDATLEAFLVRSDNFEPLLDLAIAALGTDSLRNRVKQWLAKAALARAKSEVVRCSRILHSIASHTSNAPPNLKQPSNSICASDGPAAPTGPPEVFNAAQAAAAPVSSVGPKPKQLPTLDPRSEQQSPGPKSLSPSPASPPSAPTRTDLPRTTGPFPLEAPSSPSVPQRPITFLPKSPPRIYRPPAPSSVAPKTASTSLPESPISPKHHPLRSNPKSAHHNVPASSSQPASRTSEGSDQIALSHPRVSPATPPAVRVRPVWDPVGPIEVEGALQPFPGNAAGTPKSQDSGNQDVVPHGMALPTQDPVNDLEPNEFVAATEEVEHDSSVEEPESEERAAPLSSGNPWDAATNAEKVKKWDLEGAIHGNPHHTSPVRTQWMHDDRKKATGTDDSEYKLLTEQEYSKFLKVPAALRAHAGLVFHKKSKFDWEVRVVLGRLAWDYSQIDEPENAKFLRDSLDEIEARFPDLSPAHMFRQIDKNGKKAVQKWWSDVAKWVQTAAGKMGGSQNDLNHHVEMLDSKKSTKKYDVYKILGLKRADVNYVAWGQTKEGTEKCEELINKEMEKWKLDPKNQALIELDGRVVGQQRLQVEGRIRRKQFDTLTKEEKELYSSKNKSGVSLNTDEDVQGVAECILSHLNLVCVQGANLGGLHIVLMASGAVSGGRLPVVIREYGVKPDPGPFLDKHDVGGRVGAEYPAYIASRFKGTAPTHPSSNSLIKALMTISRRQQVVQAGVGPLVTSNKLASRSFALWSPPANVNTDKKRAEYLSRFLGSTFKNNFSIQLSWNSISANNDRFIEPQRRPRDSHDRPVQLMSPLAMPVDSHLNPWWNFLQNCAKGQVANDEVFSWKPETTRLAIPSIPAPVNPNVHESGELSRTANVKKRRKGEANTAPRKSRKGKGNARPTSDDPELDLGEDVEGLMEDAEAYKQREEVTPTRTLRPRKTTNVTPARPSKNRNGSSVESESEDLESEQETNSRVEKSGQAGTSVTRSRPKPLRILSHEPQDVVESTQVDVSSPSAIPLLHNDLPAAPERDSRCATFPEDQPPAEVSQVGPCGPQPPSVEASEISPGTRTLEGPQGASTVAPTCSSPDDPSQKDSGNKVTFEPSPEEASSDRTWTDSARDQPAPEASRDATLTTSPGAAGYQAPVDDAPAKSPLKPSGKPTAAIKSLLGAVSGKRTQLPIRSRPFTELRLGHPRMFTGEASALGSPGWLQVKPLLSIWGSKVSFLNLSECDISYNPASPELDLPLPSALTSAISIMQVFLAMQQGDPHRPDVPLVRVSPTCGLDALHPHHHLRQVVEGILDVQAPLPSCKFFESNMLLKPEGIQAFFGVLEAALESFIDALTADDVTIRYAEIDFFTVLRLALYVKESTFMRDGAARGPATDRVASLLDRFVSVLASIAALRYMQEYLGEAAARWCREEPEKRGVRWEMWFLVGQLWKAAMIGLASAVSQKRQDLFLFRGIDDVIAPSVKSVIEHLIAQPTWWSPPGNGVPVAFTVGVKQFIPSETLFNRLPEISWARLSFLDRCSVLLTIFICAIQLSQEPDDSAQLEISTGDGSESLVQLFSMRCSDLKRVIEGAAGTELGPKKAAQESEDEVRRRRMVQAWVTVWASERGPHAEDTSTPAAASSDEEAVTNGQLPVQSQTSSVVPATPSVVDEQVGERGLENAHGLVPIAEEKEDESAELLDGKEESEIPTVVVGLKGGKAKRKVPVGGRWTAPPSVGAAENSRRRLRQAEASIEEEQSEERPRRTAYLNNVYSSRTCPPKAPTSKQPKAAVTKAKALAKSSEPSSSPLKLTKKQKAAEAAARKAAKKAA</sequence>
<protein>
    <submittedName>
        <fullName evidence="2">Uncharacterized protein</fullName>
    </submittedName>
</protein>
<feature type="compositionally biased region" description="Low complexity" evidence="1">
    <location>
        <begin position="283"/>
        <end position="298"/>
    </location>
</feature>
<feature type="compositionally biased region" description="Pro residues" evidence="1">
    <location>
        <begin position="214"/>
        <end position="225"/>
    </location>
</feature>
<evidence type="ECO:0000256" key="1">
    <source>
        <dbReference type="SAM" id="MobiDB-lite"/>
    </source>
</evidence>
<feature type="region of interest" description="Disordered" evidence="1">
    <location>
        <begin position="960"/>
        <end position="1199"/>
    </location>
</feature>
<feature type="region of interest" description="Disordered" evidence="1">
    <location>
        <begin position="402"/>
        <end position="426"/>
    </location>
</feature>
<evidence type="ECO:0000313" key="3">
    <source>
        <dbReference type="Proteomes" id="UP000054248"/>
    </source>
</evidence>
<feature type="compositionally biased region" description="Basic and acidic residues" evidence="1">
    <location>
        <begin position="416"/>
        <end position="426"/>
    </location>
</feature>
<feature type="compositionally biased region" description="Polar residues" evidence="1">
    <location>
        <begin position="1789"/>
        <end position="1798"/>
    </location>
</feature>
<feature type="compositionally biased region" description="Polar residues" evidence="1">
    <location>
        <begin position="1114"/>
        <end position="1127"/>
    </location>
</feature>
<feature type="compositionally biased region" description="Polar residues" evidence="1">
    <location>
        <begin position="103"/>
        <end position="119"/>
    </location>
</feature>
<feature type="compositionally biased region" description="Low complexity" evidence="1">
    <location>
        <begin position="165"/>
        <end position="174"/>
    </location>
</feature>
<feature type="region of interest" description="Disordered" evidence="1">
    <location>
        <begin position="892"/>
        <end position="948"/>
    </location>
</feature>
<feature type="compositionally biased region" description="Acidic residues" evidence="1">
    <location>
        <begin position="358"/>
        <end position="371"/>
    </location>
</feature>
<name>A0A0C3QLQ9_9AGAM</name>
<dbReference type="EMBL" id="KN823006">
    <property type="protein sequence ID" value="KIO27619.1"/>
    <property type="molecule type" value="Genomic_DNA"/>
</dbReference>
<accession>A0A0C3QLQ9</accession>
<feature type="region of interest" description="Disordered" evidence="1">
    <location>
        <begin position="103"/>
        <end position="385"/>
    </location>
</feature>
<proteinExistence type="predicted"/>
<feature type="compositionally biased region" description="Acidic residues" evidence="1">
    <location>
        <begin position="998"/>
        <end position="1007"/>
    </location>
</feature>
<keyword evidence="3" id="KW-1185">Reference proteome</keyword>
<reference evidence="3" key="2">
    <citation type="submission" date="2015-01" db="EMBL/GenBank/DDBJ databases">
        <title>Evolutionary Origins and Diversification of the Mycorrhizal Mutualists.</title>
        <authorList>
            <consortium name="DOE Joint Genome Institute"/>
            <consortium name="Mycorrhizal Genomics Consortium"/>
            <person name="Kohler A."/>
            <person name="Kuo A."/>
            <person name="Nagy L.G."/>
            <person name="Floudas D."/>
            <person name="Copeland A."/>
            <person name="Barry K.W."/>
            <person name="Cichocki N."/>
            <person name="Veneault-Fourrey C."/>
            <person name="LaButti K."/>
            <person name="Lindquist E.A."/>
            <person name="Lipzen A."/>
            <person name="Lundell T."/>
            <person name="Morin E."/>
            <person name="Murat C."/>
            <person name="Riley R."/>
            <person name="Ohm R."/>
            <person name="Sun H."/>
            <person name="Tunlid A."/>
            <person name="Henrissat B."/>
            <person name="Grigoriev I.V."/>
            <person name="Hibbett D.S."/>
            <person name="Martin F."/>
        </authorList>
    </citation>
    <scope>NUCLEOTIDE SEQUENCE [LARGE SCALE GENOMIC DNA]</scope>
    <source>
        <strain evidence="3">MUT 4182</strain>
    </source>
</reference>
<feature type="region of interest" description="Disordered" evidence="1">
    <location>
        <begin position="1744"/>
        <end position="1851"/>
    </location>
</feature>
<feature type="compositionally biased region" description="Low complexity" evidence="1">
    <location>
        <begin position="1679"/>
        <end position="1689"/>
    </location>
</feature>
<dbReference type="Proteomes" id="UP000054248">
    <property type="component" value="Unassembled WGS sequence"/>
</dbReference>
<feature type="region of interest" description="Disordered" evidence="1">
    <location>
        <begin position="1649"/>
        <end position="1689"/>
    </location>
</feature>
<evidence type="ECO:0000313" key="2">
    <source>
        <dbReference type="EMBL" id="KIO27619.1"/>
    </source>
</evidence>
<feature type="compositionally biased region" description="Polar residues" evidence="1">
    <location>
        <begin position="1042"/>
        <end position="1053"/>
    </location>
</feature>